<dbReference type="AlphaFoldDB" id="A0AAW2ZCX6"/>
<protein>
    <submittedName>
        <fullName evidence="3">Ras-related protein Rap</fullName>
    </submittedName>
</protein>
<dbReference type="SMART" id="SM00174">
    <property type="entry name" value="RHO"/>
    <property type="match status" value="1"/>
</dbReference>
<keyword evidence="1" id="KW-0547">Nucleotide-binding</keyword>
<evidence type="ECO:0000313" key="3">
    <source>
        <dbReference type="EMBL" id="KAL0486893.1"/>
    </source>
</evidence>
<gene>
    <name evidence="3" type="ORF">AKO1_001233</name>
</gene>
<evidence type="ECO:0000256" key="2">
    <source>
        <dbReference type="ARBA" id="ARBA00023134"/>
    </source>
</evidence>
<dbReference type="Gene3D" id="3.40.50.300">
    <property type="entry name" value="P-loop containing nucleotide triphosphate hydrolases"/>
    <property type="match status" value="1"/>
</dbReference>
<dbReference type="PROSITE" id="PS51419">
    <property type="entry name" value="RAB"/>
    <property type="match status" value="1"/>
</dbReference>
<comment type="caution">
    <text evidence="3">The sequence shown here is derived from an EMBL/GenBank/DDBJ whole genome shotgun (WGS) entry which is preliminary data.</text>
</comment>
<keyword evidence="4" id="KW-1185">Reference proteome</keyword>
<dbReference type="InterPro" id="IPR001806">
    <property type="entry name" value="Small_GTPase"/>
</dbReference>
<name>A0AAW2ZCX6_9EUKA</name>
<dbReference type="FunFam" id="3.40.50.300:FF:001447">
    <property type="entry name" value="Ras-related protein Rab-1B"/>
    <property type="match status" value="1"/>
</dbReference>
<evidence type="ECO:0000313" key="4">
    <source>
        <dbReference type="Proteomes" id="UP001431209"/>
    </source>
</evidence>
<dbReference type="PANTHER" id="PTHR24070">
    <property type="entry name" value="RAS, DI-RAS, AND RHEB FAMILY MEMBERS OF SMALL GTPASE SUPERFAMILY"/>
    <property type="match status" value="1"/>
</dbReference>
<dbReference type="InterPro" id="IPR020849">
    <property type="entry name" value="Small_GTPase_Ras-type"/>
</dbReference>
<dbReference type="PRINTS" id="PR00449">
    <property type="entry name" value="RASTRNSFRMNG"/>
</dbReference>
<organism evidence="3 4">
    <name type="scientific">Acrasis kona</name>
    <dbReference type="NCBI Taxonomy" id="1008807"/>
    <lineage>
        <taxon>Eukaryota</taxon>
        <taxon>Discoba</taxon>
        <taxon>Heterolobosea</taxon>
        <taxon>Tetramitia</taxon>
        <taxon>Eutetramitia</taxon>
        <taxon>Acrasidae</taxon>
        <taxon>Acrasis</taxon>
    </lineage>
</organism>
<dbReference type="PROSITE" id="PS51421">
    <property type="entry name" value="RAS"/>
    <property type="match status" value="1"/>
</dbReference>
<dbReference type="SUPFAM" id="SSF52540">
    <property type="entry name" value="P-loop containing nucleoside triphosphate hydrolases"/>
    <property type="match status" value="1"/>
</dbReference>
<dbReference type="Proteomes" id="UP001431209">
    <property type="component" value="Unassembled WGS sequence"/>
</dbReference>
<dbReference type="Pfam" id="PF00071">
    <property type="entry name" value="Ras"/>
    <property type="match status" value="1"/>
</dbReference>
<dbReference type="GO" id="GO:0005525">
    <property type="term" value="F:GTP binding"/>
    <property type="evidence" value="ECO:0007669"/>
    <property type="project" value="UniProtKB-KW"/>
</dbReference>
<dbReference type="InterPro" id="IPR036047">
    <property type="entry name" value="F-box-like_dom_sf"/>
</dbReference>
<dbReference type="GO" id="GO:0016020">
    <property type="term" value="C:membrane"/>
    <property type="evidence" value="ECO:0007669"/>
    <property type="project" value="InterPro"/>
</dbReference>
<evidence type="ECO:0000256" key="1">
    <source>
        <dbReference type="ARBA" id="ARBA00022741"/>
    </source>
</evidence>
<proteinExistence type="predicted"/>
<keyword evidence="2" id="KW-0342">GTP-binding</keyword>
<dbReference type="SUPFAM" id="SSF81383">
    <property type="entry name" value="F-box domain"/>
    <property type="match status" value="1"/>
</dbReference>
<sequence>MFVSSTNNKEDDVIPVDNSICYLNDDIIDIILRFIPHDISTYLKFGAVSKQFYALTKSEELWFNFLRNKYPFLPITDNYRFLCVELQKFLRGKKDKYQEARNSIKITLVVLGSTGVGKSSLTFRFIEDIMVENYDPTIVDCFQKQMTILQDKKIMTQVLDLSDYQCEHCRSEEKAYFRSLRTSSAFIAVCSLTDKESLEELNDYIDNICWQKDLDSGEIPIMMVASKKDLVNERIVTEDELKAFGEKYNIPYRETSALSGENVSDVFTTVAEMAYIQEAFNAIMRSTNEPPKKQKCIIN</sequence>
<dbReference type="GO" id="GO:0007165">
    <property type="term" value="P:signal transduction"/>
    <property type="evidence" value="ECO:0007669"/>
    <property type="project" value="InterPro"/>
</dbReference>
<dbReference type="InterPro" id="IPR027417">
    <property type="entry name" value="P-loop_NTPase"/>
</dbReference>
<dbReference type="SMART" id="SM00173">
    <property type="entry name" value="RAS"/>
    <property type="match status" value="1"/>
</dbReference>
<accession>A0AAW2ZCX6</accession>
<reference evidence="3 4" key="1">
    <citation type="submission" date="2024-03" db="EMBL/GenBank/DDBJ databases">
        <title>The Acrasis kona genome and developmental transcriptomes reveal deep origins of eukaryotic multicellular pathways.</title>
        <authorList>
            <person name="Sheikh S."/>
            <person name="Fu C.-J."/>
            <person name="Brown M.W."/>
            <person name="Baldauf S.L."/>
        </authorList>
    </citation>
    <scope>NUCLEOTIDE SEQUENCE [LARGE SCALE GENOMIC DNA]</scope>
    <source>
        <strain evidence="3 4">ATCC MYA-3509</strain>
    </source>
</reference>
<dbReference type="SMART" id="SM00175">
    <property type="entry name" value="RAB"/>
    <property type="match status" value="1"/>
</dbReference>
<dbReference type="GO" id="GO:0003924">
    <property type="term" value="F:GTPase activity"/>
    <property type="evidence" value="ECO:0007669"/>
    <property type="project" value="InterPro"/>
</dbReference>
<dbReference type="EMBL" id="JAOPGA020001279">
    <property type="protein sequence ID" value="KAL0486893.1"/>
    <property type="molecule type" value="Genomic_DNA"/>
</dbReference>